<reference evidence="9 10" key="1">
    <citation type="submission" date="2016-10" db="EMBL/GenBank/DDBJ databases">
        <authorList>
            <person name="de Groot N.N."/>
        </authorList>
    </citation>
    <scope>NUCLEOTIDE SEQUENCE [LARGE SCALE GENOMIC DNA]</scope>
    <source>
        <strain evidence="9 10">IBRC-M10015</strain>
    </source>
</reference>
<dbReference type="GO" id="GO:0006310">
    <property type="term" value="P:DNA recombination"/>
    <property type="evidence" value="ECO:0007669"/>
    <property type="project" value="UniProtKB-KW"/>
</dbReference>
<feature type="region of interest" description="Disordered" evidence="6">
    <location>
        <begin position="1"/>
        <end position="29"/>
    </location>
</feature>
<sequence length="466" mass="53803">MRRERGLPTGRKHDASRPGRKPTQSDAYHKTVADRLPIIKYRRKHTWNIEVRRTAPVKLVVPDEYHDDLHETADQFLYCANEASDYCWDNTDYEGCVTSNVKARDALYDRLREETDLTANLVQESIRRAVHAVDSGVDRWKKGKRTNKPEFTSWSMVYDKRSATFYRNKISLSTVNGRIECEFELPADSPTPYEEYVLSEEYEFRTSTLQYDQATDEFYFHVKTRKVDDEGEAVEVEGSDDTGHQTVLGIDLGVNSLAVASTGTFWSGDEYDHWIQEFEKRRAEMQQRGTQAAHNALLRLGKRERAWRKQYIHTVANEIVAEAVDHECDVIVFEDLTDIRERLPHADWHHIWAFRRLVEYVEYKAPDCGVAVEQVEPDHTSQRCSHTDCGFTHEDNRDGEQFQCLKCGYEINADYNGAKNVGLRYMRERQHRLRSSPTSGSADAPVDVRLNGGMLNGDGYRPTADS</sequence>
<dbReference type="Pfam" id="PF07282">
    <property type="entry name" value="Cas12f1-like_TNB"/>
    <property type="match status" value="1"/>
</dbReference>
<feature type="domain" description="Cas12f1-like TNB" evidence="8">
    <location>
        <begin position="354"/>
        <end position="421"/>
    </location>
</feature>
<evidence type="ECO:0000256" key="1">
    <source>
        <dbReference type="ARBA" id="ARBA00008761"/>
    </source>
</evidence>
<dbReference type="AlphaFoldDB" id="A0A1G8XWX4"/>
<dbReference type="Proteomes" id="UP000198856">
    <property type="component" value="Unassembled WGS sequence"/>
</dbReference>
<accession>A0A1G8XWX4</accession>
<dbReference type="GO" id="GO:0032196">
    <property type="term" value="P:transposition"/>
    <property type="evidence" value="ECO:0007669"/>
    <property type="project" value="UniProtKB-KW"/>
</dbReference>
<evidence type="ECO:0000256" key="4">
    <source>
        <dbReference type="ARBA" id="ARBA00023125"/>
    </source>
</evidence>
<feature type="domain" description="Probable transposase IS891/IS1136/IS1341" evidence="7">
    <location>
        <begin position="239"/>
        <end position="337"/>
    </location>
</feature>
<evidence type="ECO:0000259" key="8">
    <source>
        <dbReference type="Pfam" id="PF07282"/>
    </source>
</evidence>
<dbReference type="Pfam" id="PF01385">
    <property type="entry name" value="OrfB_IS605"/>
    <property type="match status" value="1"/>
</dbReference>
<proteinExistence type="inferred from homology"/>
<feature type="region of interest" description="Disordered" evidence="6">
    <location>
        <begin position="430"/>
        <end position="466"/>
    </location>
</feature>
<evidence type="ECO:0000259" key="7">
    <source>
        <dbReference type="Pfam" id="PF01385"/>
    </source>
</evidence>
<dbReference type="InterPro" id="IPR051399">
    <property type="entry name" value="RNA-guided_DNA_endo/Transpos"/>
</dbReference>
<dbReference type="InterPro" id="IPR010095">
    <property type="entry name" value="Cas12f1-like_TNB"/>
</dbReference>
<dbReference type="PANTHER" id="PTHR30405:SF26">
    <property type="entry name" value="TRANSPOSASE, PROBABLY IS605-TNPB FAMILY"/>
    <property type="match status" value="1"/>
</dbReference>
<dbReference type="STRING" id="890420.SAMN05216226_11297"/>
<gene>
    <name evidence="9" type="ORF">SAMN05216226_11297</name>
</gene>
<evidence type="ECO:0000256" key="3">
    <source>
        <dbReference type="ARBA" id="ARBA00022578"/>
    </source>
</evidence>
<evidence type="ECO:0000256" key="2">
    <source>
        <dbReference type="ARBA" id="ARBA00011044"/>
    </source>
</evidence>
<dbReference type="InterPro" id="IPR001959">
    <property type="entry name" value="Transposase"/>
</dbReference>
<feature type="compositionally biased region" description="Basic and acidic residues" evidence="6">
    <location>
        <begin position="1"/>
        <end position="17"/>
    </location>
</feature>
<dbReference type="NCBIfam" id="TIGR01766">
    <property type="entry name" value="IS200/IS605 family accessory protein TnpB-like domain"/>
    <property type="match status" value="1"/>
</dbReference>
<dbReference type="EMBL" id="FNFC01000012">
    <property type="protein sequence ID" value="SDJ94395.1"/>
    <property type="molecule type" value="Genomic_DNA"/>
</dbReference>
<keyword evidence="5" id="KW-0233">DNA recombination</keyword>
<comment type="similarity">
    <text evidence="1">In the C-terminal section; belongs to the transposase 35 family.</text>
</comment>
<evidence type="ECO:0000313" key="10">
    <source>
        <dbReference type="Proteomes" id="UP000198856"/>
    </source>
</evidence>
<evidence type="ECO:0000313" key="9">
    <source>
        <dbReference type="EMBL" id="SDJ94395.1"/>
    </source>
</evidence>
<keyword evidence="3" id="KW-0815">Transposition</keyword>
<keyword evidence="4" id="KW-0238">DNA-binding</keyword>
<dbReference type="NCBIfam" id="NF040570">
    <property type="entry name" value="guided_TnpB"/>
    <property type="match status" value="1"/>
</dbReference>
<organism evidence="9 10">
    <name type="scientific">Halovenus aranensis</name>
    <dbReference type="NCBI Taxonomy" id="890420"/>
    <lineage>
        <taxon>Archaea</taxon>
        <taxon>Methanobacteriati</taxon>
        <taxon>Methanobacteriota</taxon>
        <taxon>Stenosarchaea group</taxon>
        <taxon>Halobacteria</taxon>
        <taxon>Halobacteriales</taxon>
        <taxon>Haloarculaceae</taxon>
        <taxon>Halovenus</taxon>
    </lineage>
</organism>
<dbReference type="PANTHER" id="PTHR30405">
    <property type="entry name" value="TRANSPOSASE"/>
    <property type="match status" value="1"/>
</dbReference>
<keyword evidence="10" id="KW-1185">Reference proteome</keyword>
<dbReference type="GO" id="GO:0003677">
    <property type="term" value="F:DNA binding"/>
    <property type="evidence" value="ECO:0007669"/>
    <property type="project" value="UniProtKB-KW"/>
</dbReference>
<evidence type="ECO:0000256" key="5">
    <source>
        <dbReference type="ARBA" id="ARBA00023172"/>
    </source>
</evidence>
<comment type="similarity">
    <text evidence="2">In the N-terminal section; belongs to the transposase 2 family.</text>
</comment>
<protein>
    <submittedName>
        <fullName evidence="9">Transposase, IS605 OrfB family, central region</fullName>
    </submittedName>
</protein>
<evidence type="ECO:0000256" key="6">
    <source>
        <dbReference type="SAM" id="MobiDB-lite"/>
    </source>
</evidence>
<name>A0A1G8XWX4_9EURY</name>